<keyword evidence="1" id="KW-0812">Transmembrane</keyword>
<dbReference type="EMBL" id="MU003693">
    <property type="protein sequence ID" value="KAF2815637.1"/>
    <property type="molecule type" value="Genomic_DNA"/>
</dbReference>
<protein>
    <submittedName>
        <fullName evidence="2 4">Uncharacterized protein</fullName>
    </submittedName>
</protein>
<dbReference type="RefSeq" id="XP_033582601.1">
    <property type="nucleotide sequence ID" value="XM_033712511.1"/>
</dbReference>
<feature type="transmembrane region" description="Helical" evidence="1">
    <location>
        <begin position="92"/>
        <end position="122"/>
    </location>
</feature>
<sequence length="318" mass="34446">MQFTARTYTHTHGIFRKEREKTSYHNSNVLLPNAPNSIRSSGHLPQTGGRASLFAFFSSTEFCPPFFFLLYLPTGFVRLTSASGTARARIVFGNGGVTVVALVLVGWVRVVVVPVLAGPALASYSNLSVWKCWKSCQSSKSSSTWSAFSSLWFLWPLWTGSLESKMWCSPRFLSAFLPSGGMRRGVCVARKCFKLERKGSMSCFSRAAEVTVARVVGFWMDLPWRPRVIGSRAKSEAAGSGLESGMTGLVVALAMSAATTPEGAAEAAALELESGMTGLEVALALTATTTPRLRRARLNILAWELVEGRRPFGGVGEV</sequence>
<keyword evidence="3" id="KW-1185">Reference proteome</keyword>
<reference evidence="4" key="2">
    <citation type="submission" date="2020-04" db="EMBL/GenBank/DDBJ databases">
        <authorList>
            <consortium name="NCBI Genome Project"/>
        </authorList>
    </citation>
    <scope>NUCLEOTIDE SEQUENCE</scope>
    <source>
        <strain evidence="4">CBS 304.34</strain>
    </source>
</reference>
<evidence type="ECO:0000313" key="4">
    <source>
        <dbReference type="RefSeq" id="XP_033582601.1"/>
    </source>
</evidence>
<reference evidence="2 4" key="1">
    <citation type="journal article" date="2020" name="Stud. Mycol.">
        <title>101 Dothideomycetes genomes: a test case for predicting lifestyles and emergence of pathogens.</title>
        <authorList>
            <person name="Haridas S."/>
            <person name="Albert R."/>
            <person name="Binder M."/>
            <person name="Bloem J."/>
            <person name="Labutti K."/>
            <person name="Salamov A."/>
            <person name="Andreopoulos B."/>
            <person name="Baker S."/>
            <person name="Barry K."/>
            <person name="Bills G."/>
            <person name="Bluhm B."/>
            <person name="Cannon C."/>
            <person name="Castanera R."/>
            <person name="Culley D."/>
            <person name="Daum C."/>
            <person name="Ezra D."/>
            <person name="Gonzalez J."/>
            <person name="Henrissat B."/>
            <person name="Kuo A."/>
            <person name="Liang C."/>
            <person name="Lipzen A."/>
            <person name="Lutzoni F."/>
            <person name="Magnuson J."/>
            <person name="Mondo S."/>
            <person name="Nolan M."/>
            <person name="Ohm R."/>
            <person name="Pangilinan J."/>
            <person name="Park H.-J."/>
            <person name="Ramirez L."/>
            <person name="Alfaro M."/>
            <person name="Sun H."/>
            <person name="Tritt A."/>
            <person name="Yoshinaga Y."/>
            <person name="Zwiers L.-H."/>
            <person name="Turgeon B."/>
            <person name="Goodwin S."/>
            <person name="Spatafora J."/>
            <person name="Crous P."/>
            <person name="Grigoriev I."/>
        </authorList>
    </citation>
    <scope>NUCLEOTIDE SEQUENCE</scope>
    <source>
        <strain evidence="2 4">CBS 304.34</strain>
    </source>
</reference>
<evidence type="ECO:0000313" key="2">
    <source>
        <dbReference type="EMBL" id="KAF2815637.1"/>
    </source>
</evidence>
<dbReference type="GeneID" id="54453404"/>
<organism evidence="2">
    <name type="scientific">Mytilinidion resinicola</name>
    <dbReference type="NCBI Taxonomy" id="574789"/>
    <lineage>
        <taxon>Eukaryota</taxon>
        <taxon>Fungi</taxon>
        <taxon>Dikarya</taxon>
        <taxon>Ascomycota</taxon>
        <taxon>Pezizomycotina</taxon>
        <taxon>Dothideomycetes</taxon>
        <taxon>Pleosporomycetidae</taxon>
        <taxon>Mytilinidiales</taxon>
        <taxon>Mytilinidiaceae</taxon>
        <taxon>Mytilinidion</taxon>
    </lineage>
</organism>
<evidence type="ECO:0000256" key="1">
    <source>
        <dbReference type="SAM" id="Phobius"/>
    </source>
</evidence>
<keyword evidence="1" id="KW-0472">Membrane</keyword>
<dbReference type="AlphaFoldDB" id="A0A6A6Z5U7"/>
<name>A0A6A6Z5U7_9PEZI</name>
<dbReference type="Proteomes" id="UP000504636">
    <property type="component" value="Unplaced"/>
</dbReference>
<evidence type="ECO:0000313" key="3">
    <source>
        <dbReference type="Proteomes" id="UP000504636"/>
    </source>
</evidence>
<reference evidence="4" key="3">
    <citation type="submission" date="2025-04" db="UniProtKB">
        <authorList>
            <consortium name="RefSeq"/>
        </authorList>
    </citation>
    <scope>IDENTIFICATION</scope>
    <source>
        <strain evidence="4">CBS 304.34</strain>
    </source>
</reference>
<keyword evidence="1" id="KW-1133">Transmembrane helix</keyword>
<proteinExistence type="predicted"/>
<accession>A0A6A6Z5U7</accession>
<gene>
    <name evidence="2 4" type="ORF">BDZ99DRAFT_119815</name>
</gene>